<dbReference type="SUPFAM" id="SSF52151">
    <property type="entry name" value="FabD/lysophospholipase-like"/>
    <property type="match status" value="1"/>
</dbReference>
<reference evidence="7" key="1">
    <citation type="submission" date="2016-11" db="EMBL/GenBank/DDBJ databases">
        <authorList>
            <person name="Varghese N."/>
            <person name="Submissions S."/>
        </authorList>
    </citation>
    <scope>NUCLEOTIDE SEQUENCE [LARGE SCALE GENOMIC DNA]</scope>
    <source>
        <strain evidence="7">USBA-503</strain>
    </source>
</reference>
<dbReference type="Gene3D" id="3.40.1090.10">
    <property type="entry name" value="Cytosolic phospholipase A2 catalytic domain"/>
    <property type="match status" value="1"/>
</dbReference>
<dbReference type="InterPro" id="IPR002641">
    <property type="entry name" value="PNPLA_dom"/>
</dbReference>
<dbReference type="GO" id="GO:0016042">
    <property type="term" value="P:lipid catabolic process"/>
    <property type="evidence" value="ECO:0007669"/>
    <property type="project" value="UniProtKB-UniRule"/>
</dbReference>
<dbReference type="Pfam" id="PF01734">
    <property type="entry name" value="Patatin"/>
    <property type="match status" value="1"/>
</dbReference>
<evidence type="ECO:0000256" key="2">
    <source>
        <dbReference type="ARBA" id="ARBA00022963"/>
    </source>
</evidence>
<keyword evidence="7" id="KW-1185">Reference proteome</keyword>
<evidence type="ECO:0000256" key="1">
    <source>
        <dbReference type="ARBA" id="ARBA00022801"/>
    </source>
</evidence>
<feature type="domain" description="PNPLA" evidence="5">
    <location>
        <begin position="30"/>
        <end position="188"/>
    </location>
</feature>
<dbReference type="PROSITE" id="PS51635">
    <property type="entry name" value="PNPLA"/>
    <property type="match status" value="1"/>
</dbReference>
<proteinExistence type="predicted"/>
<dbReference type="InterPro" id="IPR050301">
    <property type="entry name" value="NTE"/>
</dbReference>
<dbReference type="GO" id="GO:0016787">
    <property type="term" value="F:hydrolase activity"/>
    <property type="evidence" value="ECO:0007669"/>
    <property type="project" value="UniProtKB-UniRule"/>
</dbReference>
<organism evidence="6 7">
    <name type="scientific">Alicyclobacillus tolerans</name>
    <dbReference type="NCBI Taxonomy" id="90970"/>
    <lineage>
        <taxon>Bacteria</taxon>
        <taxon>Bacillati</taxon>
        <taxon>Bacillota</taxon>
        <taxon>Bacilli</taxon>
        <taxon>Bacillales</taxon>
        <taxon>Alicyclobacillaceae</taxon>
        <taxon>Alicyclobacillus</taxon>
    </lineage>
</organism>
<comment type="caution">
    <text evidence="4">Lacks conserved residue(s) required for the propagation of feature annotation.</text>
</comment>
<keyword evidence="3 4" id="KW-0443">Lipid metabolism</keyword>
<dbReference type="RefSeq" id="WP_083574150.1">
    <property type="nucleotide sequence ID" value="NZ_FRAF01000009.1"/>
</dbReference>
<feature type="active site" description="Proton acceptor" evidence="4">
    <location>
        <position position="175"/>
    </location>
</feature>
<dbReference type="AlphaFoldDB" id="A0A1M6Q9Q5"/>
<feature type="short sequence motif" description="DGA/G" evidence="4">
    <location>
        <begin position="175"/>
        <end position="177"/>
    </location>
</feature>
<gene>
    <name evidence="6" type="ORF">SAMN05443507_109102</name>
</gene>
<protein>
    <submittedName>
        <fullName evidence="6">NTE family protein</fullName>
    </submittedName>
</protein>
<dbReference type="CDD" id="cd07205">
    <property type="entry name" value="Pat_PNPLA6_PNPLA7_NTE1_like"/>
    <property type="match status" value="1"/>
</dbReference>
<dbReference type="Proteomes" id="UP000184016">
    <property type="component" value="Unassembled WGS sequence"/>
</dbReference>
<dbReference type="EMBL" id="FRAF01000009">
    <property type="protein sequence ID" value="SHK17009.1"/>
    <property type="molecule type" value="Genomic_DNA"/>
</dbReference>
<keyword evidence="2 4" id="KW-0442">Lipid degradation</keyword>
<dbReference type="STRING" id="1830138.SAMN05443507_109102"/>
<feature type="active site" description="Nucleophile" evidence="4">
    <location>
        <position position="63"/>
    </location>
</feature>
<dbReference type="PANTHER" id="PTHR14226:SF76">
    <property type="entry name" value="NTE FAMILY PROTEIN RSSA"/>
    <property type="match status" value="1"/>
</dbReference>
<evidence type="ECO:0000259" key="5">
    <source>
        <dbReference type="PROSITE" id="PS51635"/>
    </source>
</evidence>
<evidence type="ECO:0000313" key="7">
    <source>
        <dbReference type="Proteomes" id="UP000184016"/>
    </source>
</evidence>
<dbReference type="InterPro" id="IPR016035">
    <property type="entry name" value="Acyl_Trfase/lysoPLipase"/>
</dbReference>
<evidence type="ECO:0000256" key="4">
    <source>
        <dbReference type="PROSITE-ProRule" id="PRU01161"/>
    </source>
</evidence>
<name>A0A1M6Q9Q5_9BACL</name>
<feature type="short sequence motif" description="GXSXG" evidence="4">
    <location>
        <begin position="61"/>
        <end position="65"/>
    </location>
</feature>
<sequence length="289" mass="31273">MRLFLLPLPPDCIVLNHKCLWGDDRVGIGLALGSGGAKGFAHVGVIKALEEAGITIDYISGSSMGALIAAFYATGMRTVFMEQLATTLRWRHWVDFTVPKMGMVNGEKVKQMVHMLTKGQNIEQAKIPLAIVATDLLSRQRVVFTHGNIAEAVRASIAIPGVFVPVFTENAVLVDGGVLDRVPIEAVRNLGASKVIAVDVSVNSQTTLPQSMIDVFFQSLDIMQEQVYQSVRSAADIAITPQLTSIGISQFSKAALAIDIGYQSAKAQMEEVLRELEKDNHCETYDGAS</sequence>
<evidence type="ECO:0000256" key="3">
    <source>
        <dbReference type="ARBA" id="ARBA00023098"/>
    </source>
</evidence>
<keyword evidence="1 4" id="KW-0378">Hydrolase</keyword>
<dbReference type="PANTHER" id="PTHR14226">
    <property type="entry name" value="NEUROPATHY TARGET ESTERASE/SWISS CHEESE D.MELANOGASTER"/>
    <property type="match status" value="1"/>
</dbReference>
<accession>A0A1M6Q9Q5</accession>
<dbReference type="OrthoDB" id="9770965at2"/>
<evidence type="ECO:0000313" key="6">
    <source>
        <dbReference type="EMBL" id="SHK17009.1"/>
    </source>
</evidence>